<organism evidence="7 8">
    <name type="scientific">Pholiota conissans</name>
    <dbReference type="NCBI Taxonomy" id="109636"/>
    <lineage>
        <taxon>Eukaryota</taxon>
        <taxon>Fungi</taxon>
        <taxon>Dikarya</taxon>
        <taxon>Basidiomycota</taxon>
        <taxon>Agaricomycotina</taxon>
        <taxon>Agaricomycetes</taxon>
        <taxon>Agaricomycetidae</taxon>
        <taxon>Agaricales</taxon>
        <taxon>Agaricineae</taxon>
        <taxon>Strophariaceae</taxon>
        <taxon>Pholiota</taxon>
    </lineage>
</organism>
<dbReference type="InterPro" id="IPR018819">
    <property type="entry name" value="Nur1/Mug154"/>
</dbReference>
<dbReference type="Pfam" id="PF10332">
    <property type="entry name" value="DUF2418"/>
    <property type="match status" value="1"/>
</dbReference>
<feature type="transmembrane region" description="Helical" evidence="6">
    <location>
        <begin position="168"/>
        <end position="188"/>
    </location>
</feature>
<feature type="transmembrane region" description="Helical" evidence="6">
    <location>
        <begin position="298"/>
        <end position="316"/>
    </location>
</feature>
<evidence type="ECO:0000256" key="2">
    <source>
        <dbReference type="ARBA" id="ARBA00022692"/>
    </source>
</evidence>
<reference evidence="7" key="1">
    <citation type="submission" date="2020-11" db="EMBL/GenBank/DDBJ databases">
        <authorList>
            <consortium name="DOE Joint Genome Institute"/>
            <person name="Ahrendt S."/>
            <person name="Riley R."/>
            <person name="Andreopoulos W."/>
            <person name="Labutti K."/>
            <person name="Pangilinan J."/>
            <person name="Ruiz-Duenas F.J."/>
            <person name="Barrasa J.M."/>
            <person name="Sanchez-Garcia M."/>
            <person name="Camarero S."/>
            <person name="Miyauchi S."/>
            <person name="Serrano A."/>
            <person name="Linde D."/>
            <person name="Babiker R."/>
            <person name="Drula E."/>
            <person name="Ayuso-Fernandez I."/>
            <person name="Pacheco R."/>
            <person name="Padilla G."/>
            <person name="Ferreira P."/>
            <person name="Barriuso J."/>
            <person name="Kellner H."/>
            <person name="Castanera R."/>
            <person name="Alfaro M."/>
            <person name="Ramirez L."/>
            <person name="Pisabarro A.G."/>
            <person name="Kuo A."/>
            <person name="Tritt A."/>
            <person name="Lipzen A."/>
            <person name="He G."/>
            <person name="Yan M."/>
            <person name="Ng V."/>
            <person name="Cullen D."/>
            <person name="Martin F."/>
            <person name="Rosso M.-N."/>
            <person name="Henrissat B."/>
            <person name="Hibbett D."/>
            <person name="Martinez A.T."/>
            <person name="Grigoriev I.V."/>
        </authorList>
    </citation>
    <scope>NUCLEOTIDE SEQUENCE</scope>
    <source>
        <strain evidence="7">CIRM-BRFM 674</strain>
    </source>
</reference>
<dbReference type="GO" id="GO:0007096">
    <property type="term" value="P:regulation of exit from mitosis"/>
    <property type="evidence" value="ECO:0007669"/>
    <property type="project" value="TreeGrafter"/>
</dbReference>
<comment type="subcellular location">
    <subcellularLocation>
        <location evidence="1">Endomembrane system</location>
        <topology evidence="1">Multi-pass membrane protein</topology>
    </subcellularLocation>
</comment>
<dbReference type="AlphaFoldDB" id="A0A9P6CWB8"/>
<accession>A0A9P6CWB8</accession>
<feature type="compositionally biased region" description="Low complexity" evidence="5">
    <location>
        <begin position="21"/>
        <end position="39"/>
    </location>
</feature>
<evidence type="ECO:0000256" key="5">
    <source>
        <dbReference type="SAM" id="MobiDB-lite"/>
    </source>
</evidence>
<comment type="caution">
    <text evidence="7">The sequence shown here is derived from an EMBL/GenBank/DDBJ whole genome shotgun (WGS) entry which is preliminary data.</text>
</comment>
<dbReference type="GO" id="GO:0012505">
    <property type="term" value="C:endomembrane system"/>
    <property type="evidence" value="ECO:0007669"/>
    <property type="project" value="UniProtKB-SubCell"/>
</dbReference>
<dbReference type="PANTHER" id="PTHR28293:SF1">
    <property type="entry name" value="NUCLEAR RIM PROTEIN 1"/>
    <property type="match status" value="1"/>
</dbReference>
<dbReference type="Proteomes" id="UP000807469">
    <property type="component" value="Unassembled WGS sequence"/>
</dbReference>
<name>A0A9P6CWB8_9AGAR</name>
<keyword evidence="2 6" id="KW-0812">Transmembrane</keyword>
<evidence type="ECO:0000256" key="1">
    <source>
        <dbReference type="ARBA" id="ARBA00004127"/>
    </source>
</evidence>
<evidence type="ECO:0000256" key="3">
    <source>
        <dbReference type="ARBA" id="ARBA00022989"/>
    </source>
</evidence>
<evidence type="ECO:0000313" key="8">
    <source>
        <dbReference type="Proteomes" id="UP000807469"/>
    </source>
</evidence>
<dbReference type="OrthoDB" id="3363151at2759"/>
<dbReference type="GO" id="GO:0043007">
    <property type="term" value="P:maintenance of rDNA"/>
    <property type="evidence" value="ECO:0007669"/>
    <property type="project" value="TreeGrafter"/>
</dbReference>
<dbReference type="PANTHER" id="PTHR28293">
    <property type="entry name" value="NUCLEAR RIM PROTEIN 1"/>
    <property type="match status" value="1"/>
</dbReference>
<evidence type="ECO:0000256" key="6">
    <source>
        <dbReference type="SAM" id="Phobius"/>
    </source>
</evidence>
<evidence type="ECO:0000256" key="4">
    <source>
        <dbReference type="ARBA" id="ARBA00023136"/>
    </source>
</evidence>
<proteinExistence type="predicted"/>
<dbReference type="EMBL" id="MU155161">
    <property type="protein sequence ID" value="KAF9482766.1"/>
    <property type="molecule type" value="Genomic_DNA"/>
</dbReference>
<protein>
    <submittedName>
        <fullName evidence="7">Uncharacterized protein</fullName>
    </submittedName>
</protein>
<feature type="compositionally biased region" description="Polar residues" evidence="5">
    <location>
        <begin position="7"/>
        <end position="18"/>
    </location>
</feature>
<keyword evidence="4 6" id="KW-0472">Membrane</keyword>
<keyword evidence="8" id="KW-1185">Reference proteome</keyword>
<sequence>MALRRFAQQNNATASPRTPDTHASASPLPTPSTPRTRLSYGHRSPADTPSISSSVPFDWEAARSRAPPPYATPIKGRKSVGTGTPSKQIRKAVIRKKNLFERIKNFPSAIAFEIALFPHNVPLPTPKTSARILGGIIHLLHFLILANRDSEEGWDRISGVRRTAWFDWTTPITLVLIFSSVLNTYYMCTQTKNYKFHRRSEPIASPHAKFVTTTLDLDPLELPTTAQRIRSNLWYALSYSWRFLFGMRPPKRPLPPKEKTSRTLEMDIWDPKEMELELFSIYSPAHALLWLAMGSSNWLISVLIMGLVGIQLNTLTHSYTQLLKDKQVLSAETMKEYNDIFVNPRLNPIRHDVAVMTHQSEVVNVWED</sequence>
<gene>
    <name evidence="7" type="ORF">BDN70DRAFT_800922</name>
</gene>
<evidence type="ECO:0000313" key="7">
    <source>
        <dbReference type="EMBL" id="KAF9482766.1"/>
    </source>
</evidence>
<feature type="region of interest" description="Disordered" evidence="5">
    <location>
        <begin position="1"/>
        <end position="86"/>
    </location>
</feature>
<keyword evidence="3 6" id="KW-1133">Transmembrane helix</keyword>